<name>A0A438BXM2_VITVI</name>
<dbReference type="EMBL" id="QGNW01002597">
    <property type="protein sequence ID" value="RVW15739.1"/>
    <property type="molecule type" value="Genomic_DNA"/>
</dbReference>
<sequence length="146" mass="15873">MRVFKFLFGLNKNLDEVRAPILGTKPLPSIQEACFENSALATHGSNQSAYDNKQKKNGNPGVIIAINLGIRRTVAGKYMANQRIGNLVAHPEKGQGLAASSGEKKEQQTSNNSTFFSKERVEIIQKPITQATSSQSTLTRSSVHSS</sequence>
<comment type="caution">
    <text evidence="2">The sequence shown here is derived from an EMBL/GenBank/DDBJ whole genome shotgun (WGS) entry which is preliminary data.</text>
</comment>
<reference evidence="2 3" key="1">
    <citation type="journal article" date="2018" name="PLoS Genet.">
        <title>Population sequencing reveals clonal diversity and ancestral inbreeding in the grapevine cultivar Chardonnay.</title>
        <authorList>
            <person name="Roach M.J."/>
            <person name="Johnson D.L."/>
            <person name="Bohlmann J."/>
            <person name="van Vuuren H.J."/>
            <person name="Jones S.J."/>
            <person name="Pretorius I.S."/>
            <person name="Schmidt S.A."/>
            <person name="Borneman A.R."/>
        </authorList>
    </citation>
    <scope>NUCLEOTIDE SEQUENCE [LARGE SCALE GENOMIC DNA]</scope>
    <source>
        <strain evidence="3">cv. Chardonnay</strain>
        <tissue evidence="2">Leaf</tissue>
    </source>
</reference>
<dbReference type="AlphaFoldDB" id="A0A438BXM2"/>
<dbReference type="Proteomes" id="UP000288805">
    <property type="component" value="Unassembled WGS sequence"/>
</dbReference>
<protein>
    <submittedName>
        <fullName evidence="2">Uncharacterized protein</fullName>
    </submittedName>
</protein>
<gene>
    <name evidence="2" type="ORF">CK203_075347</name>
</gene>
<evidence type="ECO:0000256" key="1">
    <source>
        <dbReference type="SAM" id="MobiDB-lite"/>
    </source>
</evidence>
<proteinExistence type="predicted"/>
<organism evidence="2 3">
    <name type="scientific">Vitis vinifera</name>
    <name type="common">Grape</name>
    <dbReference type="NCBI Taxonomy" id="29760"/>
    <lineage>
        <taxon>Eukaryota</taxon>
        <taxon>Viridiplantae</taxon>
        <taxon>Streptophyta</taxon>
        <taxon>Embryophyta</taxon>
        <taxon>Tracheophyta</taxon>
        <taxon>Spermatophyta</taxon>
        <taxon>Magnoliopsida</taxon>
        <taxon>eudicotyledons</taxon>
        <taxon>Gunneridae</taxon>
        <taxon>Pentapetalae</taxon>
        <taxon>rosids</taxon>
        <taxon>Vitales</taxon>
        <taxon>Vitaceae</taxon>
        <taxon>Viteae</taxon>
        <taxon>Vitis</taxon>
    </lineage>
</organism>
<evidence type="ECO:0000313" key="2">
    <source>
        <dbReference type="EMBL" id="RVW15739.1"/>
    </source>
</evidence>
<feature type="compositionally biased region" description="Polar residues" evidence="1">
    <location>
        <begin position="127"/>
        <end position="146"/>
    </location>
</feature>
<feature type="region of interest" description="Disordered" evidence="1">
    <location>
        <begin position="94"/>
        <end position="146"/>
    </location>
</feature>
<evidence type="ECO:0000313" key="3">
    <source>
        <dbReference type="Proteomes" id="UP000288805"/>
    </source>
</evidence>
<accession>A0A438BXM2</accession>